<evidence type="ECO:0000313" key="2">
    <source>
        <dbReference type="Proteomes" id="UP000067422"/>
    </source>
</evidence>
<dbReference type="Proteomes" id="UP000067422">
    <property type="component" value="Chromosome 2"/>
</dbReference>
<reference evidence="1" key="1">
    <citation type="submission" date="2018-01" db="EMBL/GenBank/DDBJ databases">
        <title>FDA dAtabase for Regulatory Grade micrObial Sequences (FDA-ARGOS): Supporting development and validation of Infectious Disease Dx tests.</title>
        <authorList>
            <person name="Hoffmann M."/>
            <person name="Allard M."/>
            <person name="Evans P."/>
            <person name="Brown E."/>
            <person name="Tallon L."/>
            <person name="Sadzewicz L."/>
            <person name="Sengamalay N."/>
            <person name="Ott S."/>
            <person name="Godinez A."/>
            <person name="Nagaraj S."/>
            <person name="Vyas G."/>
            <person name="Aluvathingal J."/>
            <person name="Nadendla S."/>
            <person name="Geyer C."/>
            <person name="Sichtig H."/>
        </authorList>
    </citation>
    <scope>NUCLEOTIDE SEQUENCE</scope>
    <source>
        <strain evidence="1">FDAARGOS_107</strain>
    </source>
</reference>
<name>A0ABN4L955_VIBHA</name>
<organism evidence="1 2">
    <name type="scientific">Vibrio harveyi</name>
    <name type="common">Beneckea harveyi</name>
    <dbReference type="NCBI Taxonomy" id="669"/>
    <lineage>
        <taxon>Bacteria</taxon>
        <taxon>Pseudomonadati</taxon>
        <taxon>Pseudomonadota</taxon>
        <taxon>Gammaproteobacteria</taxon>
        <taxon>Vibrionales</taxon>
        <taxon>Vibrionaceae</taxon>
        <taxon>Vibrio</taxon>
    </lineage>
</organism>
<keyword evidence="2" id="KW-1185">Reference proteome</keyword>
<accession>A0ABN4L955</accession>
<sequence>MTNLEQAMAILEKPITIEALQELDALCARSLGEEADRIGDLWEAALVQASADVAEEYQLAALGLGEA</sequence>
<evidence type="ECO:0000313" key="1">
    <source>
        <dbReference type="EMBL" id="AMG01345.1"/>
    </source>
</evidence>
<dbReference type="EMBL" id="CP014039">
    <property type="protein sequence ID" value="AMG01345.1"/>
    <property type="molecule type" value="Genomic_DNA"/>
</dbReference>
<dbReference type="RefSeq" id="WP_050940429.1">
    <property type="nucleotide sequence ID" value="NZ_CANMKW010000001.1"/>
</dbReference>
<protein>
    <submittedName>
        <fullName evidence="1">Uncharacterized protein</fullName>
    </submittedName>
</protein>
<gene>
    <name evidence="1" type="ORF">AL538_27235</name>
</gene>
<proteinExistence type="predicted"/>